<dbReference type="CDD" id="cd14668">
    <property type="entry name" value="mlta_B"/>
    <property type="match status" value="1"/>
</dbReference>
<dbReference type="EC" id="4.2.2.n1" evidence="2"/>
<evidence type="ECO:0000313" key="10">
    <source>
        <dbReference type="Proteomes" id="UP000517753"/>
    </source>
</evidence>
<dbReference type="InterPro" id="IPR005300">
    <property type="entry name" value="MltA_B"/>
</dbReference>
<dbReference type="PANTHER" id="PTHR30124:SF0">
    <property type="entry name" value="MEMBRANE-BOUND LYTIC MUREIN TRANSGLYCOSYLASE A"/>
    <property type="match status" value="1"/>
</dbReference>
<organism evidence="9 10">
    <name type="scientific">Sphingomonas melonis</name>
    <dbReference type="NCBI Taxonomy" id="152682"/>
    <lineage>
        <taxon>Bacteria</taxon>
        <taxon>Pseudomonadati</taxon>
        <taxon>Pseudomonadota</taxon>
        <taxon>Alphaproteobacteria</taxon>
        <taxon>Sphingomonadales</taxon>
        <taxon>Sphingomonadaceae</taxon>
        <taxon>Sphingomonas</taxon>
    </lineage>
</organism>
<feature type="region of interest" description="Disordered" evidence="6">
    <location>
        <begin position="25"/>
        <end position="83"/>
    </location>
</feature>
<dbReference type="InterPro" id="IPR036908">
    <property type="entry name" value="RlpA-like_sf"/>
</dbReference>
<dbReference type="InterPro" id="IPR010611">
    <property type="entry name" value="3D_dom"/>
</dbReference>
<keyword evidence="4" id="KW-0961">Cell wall biogenesis/degradation</keyword>
<gene>
    <name evidence="9" type="ORF">HD841_004115</name>
</gene>
<dbReference type="EMBL" id="JACCBY010000011">
    <property type="protein sequence ID" value="NYD92293.1"/>
    <property type="molecule type" value="Genomic_DNA"/>
</dbReference>
<accession>A0A7Y9FSD7</accession>
<dbReference type="GO" id="GO:0009253">
    <property type="term" value="P:peptidoglycan catabolic process"/>
    <property type="evidence" value="ECO:0007669"/>
    <property type="project" value="TreeGrafter"/>
</dbReference>
<dbReference type="GO" id="GO:0009254">
    <property type="term" value="P:peptidoglycan turnover"/>
    <property type="evidence" value="ECO:0007669"/>
    <property type="project" value="InterPro"/>
</dbReference>
<feature type="domain" description="Lytic transglycosylase MltA" evidence="8">
    <location>
        <begin position="184"/>
        <end position="341"/>
    </location>
</feature>
<evidence type="ECO:0000256" key="1">
    <source>
        <dbReference type="ARBA" id="ARBA00001420"/>
    </source>
</evidence>
<evidence type="ECO:0000256" key="3">
    <source>
        <dbReference type="ARBA" id="ARBA00023239"/>
    </source>
</evidence>
<dbReference type="GO" id="GO:0004553">
    <property type="term" value="F:hydrolase activity, hydrolyzing O-glycosyl compounds"/>
    <property type="evidence" value="ECO:0007669"/>
    <property type="project" value="InterPro"/>
</dbReference>
<dbReference type="Pfam" id="PF03562">
    <property type="entry name" value="MltA"/>
    <property type="match status" value="1"/>
</dbReference>
<dbReference type="Pfam" id="PF06725">
    <property type="entry name" value="3D"/>
    <property type="match status" value="1"/>
</dbReference>
<comment type="catalytic activity">
    <reaction evidence="1">
        <text>Exolytic cleavage of the (1-&gt;4)-beta-glycosidic linkage between N-acetylmuramic acid (MurNAc) and N-acetylglucosamine (GlcNAc) residues in peptidoglycan, from either the reducing or the non-reducing ends of the peptidoglycan chains, with concomitant formation of a 1,6-anhydrobond in the MurNAc residue.</text>
        <dbReference type="EC" id="4.2.2.n1"/>
    </reaction>
</comment>
<keyword evidence="7" id="KW-0732">Signal</keyword>
<feature type="signal peptide" evidence="7">
    <location>
        <begin position="1"/>
        <end position="20"/>
    </location>
</feature>
<evidence type="ECO:0000259" key="8">
    <source>
        <dbReference type="SMART" id="SM00925"/>
    </source>
</evidence>
<dbReference type="PANTHER" id="PTHR30124">
    <property type="entry name" value="MEMBRANE-BOUND LYTIC MUREIN TRANSGLYCOSYLASE A"/>
    <property type="match status" value="1"/>
</dbReference>
<reference evidence="9 10" key="1">
    <citation type="submission" date="2020-08" db="EMBL/GenBank/DDBJ databases">
        <title>The Agave Microbiome: Exploring the role of microbial communities in plant adaptations to desert environments.</title>
        <authorList>
            <person name="Partida-Martinez L.P."/>
        </authorList>
    </citation>
    <scope>NUCLEOTIDE SEQUENCE [LARGE SCALE GENOMIC DNA]</scope>
    <source>
        <strain evidence="9 10">AS2.3</strain>
    </source>
</reference>
<dbReference type="PROSITE" id="PS51257">
    <property type="entry name" value="PROKAR_LIPOPROTEIN"/>
    <property type="match status" value="1"/>
</dbReference>
<dbReference type="PIRSF" id="PIRSF019422">
    <property type="entry name" value="MltA"/>
    <property type="match status" value="1"/>
</dbReference>
<keyword evidence="10" id="KW-1185">Reference proteome</keyword>
<feature type="chain" id="PRO_5031000682" description="peptidoglycan lytic exotransglycosylase" evidence="7">
    <location>
        <begin position="21"/>
        <end position="459"/>
    </location>
</feature>
<dbReference type="Proteomes" id="UP000517753">
    <property type="component" value="Unassembled WGS sequence"/>
</dbReference>
<dbReference type="InterPro" id="IPR026044">
    <property type="entry name" value="MltA"/>
</dbReference>
<evidence type="ECO:0000256" key="5">
    <source>
        <dbReference type="ARBA" id="ARBA00030918"/>
    </source>
</evidence>
<dbReference type="CDD" id="cd14485">
    <property type="entry name" value="mltA_like_LT_A"/>
    <property type="match status" value="1"/>
</dbReference>
<sequence length="459" mass="47473">MTGNRALASIALALALSACGGRVVPLATGNAPPRQPGRQPSTQPDRQPSRPAARPGTAGQPIASGRSFDGRIQPATPLPAAPVVANPGATTAAAAGIAPGPALDTLPITEAQAEAARQAFLTSCPGLMRRTDASGLTRGTDWQAACTAAASVPRGGARSFFTSYFEAVQVGDGKAFATGYYEPEIAASRERRAGYTVPIYARPNDLIDVDLGKFSDALKGKKIRGRVQGSNLVPYYDRAAIDTGVLDGKAPVLAWGADEASVFFLQIQGSGRLRLPSGEIMRVGYDTQNGRDYTGIGALMKARGLLQPGQTSMQGIVAWLRAHPEEGRAIMAENKSFVFFRLLDTPPVGAMGYVVNGGVSAAADVKYVPLGAPVFLSMDRQDASGLWVAQDTGGAIKGANRFDTFWGAGAVAEATAGGMAARGTAFLLLPVGTLARVRPDRYTPSAADYGAGAGAPAQP</sequence>
<comment type="caution">
    <text evidence="9">The sequence shown here is derived from an EMBL/GenBank/DDBJ whole genome shotgun (WGS) entry which is preliminary data.</text>
</comment>
<dbReference type="SMART" id="SM00925">
    <property type="entry name" value="MltA"/>
    <property type="match status" value="1"/>
</dbReference>
<dbReference type="AlphaFoldDB" id="A0A7Y9FSD7"/>
<keyword evidence="3" id="KW-0456">Lyase</keyword>
<proteinExistence type="predicted"/>
<evidence type="ECO:0000256" key="4">
    <source>
        <dbReference type="ARBA" id="ARBA00023316"/>
    </source>
</evidence>
<dbReference type="Gene3D" id="2.40.40.10">
    <property type="entry name" value="RlpA-like domain"/>
    <property type="match status" value="1"/>
</dbReference>
<dbReference type="SUPFAM" id="SSF50685">
    <property type="entry name" value="Barwin-like endoglucanases"/>
    <property type="match status" value="1"/>
</dbReference>
<dbReference type="GO" id="GO:0071555">
    <property type="term" value="P:cell wall organization"/>
    <property type="evidence" value="ECO:0007669"/>
    <property type="project" value="UniProtKB-KW"/>
</dbReference>
<dbReference type="GO" id="GO:0008933">
    <property type="term" value="F:peptidoglycan lytic transglycosylase activity"/>
    <property type="evidence" value="ECO:0007669"/>
    <property type="project" value="TreeGrafter"/>
</dbReference>
<dbReference type="GO" id="GO:0019867">
    <property type="term" value="C:outer membrane"/>
    <property type="evidence" value="ECO:0007669"/>
    <property type="project" value="InterPro"/>
</dbReference>
<evidence type="ECO:0000256" key="7">
    <source>
        <dbReference type="SAM" id="SignalP"/>
    </source>
</evidence>
<name>A0A7Y9FSD7_9SPHN</name>
<protein>
    <recommendedName>
        <fullName evidence="2">peptidoglycan lytic exotransglycosylase</fullName>
        <ecNumber evidence="2">4.2.2.n1</ecNumber>
    </recommendedName>
    <alternativeName>
        <fullName evidence="5">Murein hydrolase A</fullName>
    </alternativeName>
</protein>
<evidence type="ECO:0000256" key="6">
    <source>
        <dbReference type="SAM" id="MobiDB-lite"/>
    </source>
</evidence>
<dbReference type="Gene3D" id="2.40.240.50">
    <property type="entry name" value="Barwin-like endoglucanases"/>
    <property type="match status" value="1"/>
</dbReference>
<dbReference type="RefSeq" id="WP_179510678.1">
    <property type="nucleotide sequence ID" value="NZ_JACCBY010000011.1"/>
</dbReference>
<evidence type="ECO:0000256" key="2">
    <source>
        <dbReference type="ARBA" id="ARBA00012587"/>
    </source>
</evidence>
<evidence type="ECO:0000313" key="9">
    <source>
        <dbReference type="EMBL" id="NYD92293.1"/>
    </source>
</evidence>